<dbReference type="Pfam" id="PF01757">
    <property type="entry name" value="Acyl_transf_3"/>
    <property type="match status" value="1"/>
</dbReference>
<feature type="transmembrane region" description="Helical" evidence="1">
    <location>
        <begin position="218"/>
        <end position="238"/>
    </location>
</feature>
<keyword evidence="3" id="KW-0012">Acyltransferase</keyword>
<reference evidence="3" key="1">
    <citation type="submission" date="2023-07" db="EMBL/GenBank/DDBJ databases">
        <authorList>
            <person name="Kim M.K."/>
        </authorList>
    </citation>
    <scope>NUCLEOTIDE SEQUENCE</scope>
    <source>
        <strain evidence="3">CA1-15</strain>
    </source>
</reference>
<dbReference type="InterPro" id="IPR050879">
    <property type="entry name" value="Acyltransferase_3"/>
</dbReference>
<evidence type="ECO:0000313" key="3">
    <source>
        <dbReference type="EMBL" id="MDO7841267.1"/>
    </source>
</evidence>
<keyword evidence="1" id="KW-0472">Membrane</keyword>
<keyword evidence="3" id="KW-0808">Transferase</keyword>
<dbReference type="PANTHER" id="PTHR23028:SF134">
    <property type="entry name" value="PUTATIVE (AFU_ORTHOLOGUE AFUA_4G08520)-RELATED"/>
    <property type="match status" value="1"/>
</dbReference>
<feature type="transmembrane region" description="Helical" evidence="1">
    <location>
        <begin position="338"/>
        <end position="358"/>
    </location>
</feature>
<dbReference type="EC" id="2.3.-.-" evidence="3"/>
<evidence type="ECO:0000259" key="2">
    <source>
        <dbReference type="Pfam" id="PF01757"/>
    </source>
</evidence>
<feature type="transmembrane region" description="Helical" evidence="1">
    <location>
        <begin position="276"/>
        <end position="292"/>
    </location>
</feature>
<feature type="transmembrane region" description="Helical" evidence="1">
    <location>
        <begin position="304"/>
        <end position="326"/>
    </location>
</feature>
<gene>
    <name evidence="3" type="ORF">Q5H94_02930</name>
</gene>
<evidence type="ECO:0000313" key="4">
    <source>
        <dbReference type="Proteomes" id="UP001176468"/>
    </source>
</evidence>
<evidence type="ECO:0000256" key="1">
    <source>
        <dbReference type="SAM" id="Phobius"/>
    </source>
</evidence>
<feature type="transmembrane region" description="Helical" evidence="1">
    <location>
        <begin position="250"/>
        <end position="270"/>
    </location>
</feature>
<dbReference type="GO" id="GO:0016746">
    <property type="term" value="F:acyltransferase activity"/>
    <property type="evidence" value="ECO:0007669"/>
    <property type="project" value="UniProtKB-KW"/>
</dbReference>
<keyword evidence="4" id="KW-1185">Reference proteome</keyword>
<keyword evidence="1" id="KW-1133">Transmembrane helix</keyword>
<name>A0ABT8ZXQ9_9SPHN</name>
<dbReference type="InterPro" id="IPR002656">
    <property type="entry name" value="Acyl_transf_3_dom"/>
</dbReference>
<sequence length="386" mass="41816">MRGRLLRTEWRAESDVTSDLIQEAERQRKFYTLDGLRGVAAIAVAMFHFAPLVAPVMLGSSYLAVDLFFLMSGFVIAYSYERKFASGMGVGKFMLVRVIRLYPMYILGTAIFALPIAAALLMRKDLVWTVGGFSTAMASALLMLPSPPIPGKSLTLFVLNPPAWSLFYELLSNLLFAAIFPVLSDRIVKLLIAVSALGLVASAFAFGNLEGGAHWNDFVVGFARVGFSFFLGVLLCRLHRLKRLPAWRVPPVMILIASVAVLSISVSAGARPFFDLFAVIALFPLLVIAALANEPKANIRAYTVPGLISYPLYTIHMPALALVTGVMAKFTGGRVEQFAPAIGIALIVVLALAAWGLAQTYDVAARKMLTRLTARFGSGLKAHSAP</sequence>
<protein>
    <submittedName>
        <fullName evidence="3">Acyltransferase</fullName>
        <ecNumber evidence="3">2.3.-.-</ecNumber>
    </submittedName>
</protein>
<organism evidence="3 4">
    <name type="scientific">Sphingomonas immobilis</name>
    <dbReference type="NCBI Taxonomy" id="3063997"/>
    <lineage>
        <taxon>Bacteria</taxon>
        <taxon>Pseudomonadati</taxon>
        <taxon>Pseudomonadota</taxon>
        <taxon>Alphaproteobacteria</taxon>
        <taxon>Sphingomonadales</taxon>
        <taxon>Sphingomonadaceae</taxon>
        <taxon>Sphingomonas</taxon>
    </lineage>
</organism>
<feature type="transmembrane region" description="Helical" evidence="1">
    <location>
        <begin position="101"/>
        <end position="122"/>
    </location>
</feature>
<dbReference type="Proteomes" id="UP001176468">
    <property type="component" value="Unassembled WGS sequence"/>
</dbReference>
<dbReference type="EMBL" id="JAUQSZ010000001">
    <property type="protein sequence ID" value="MDO7841267.1"/>
    <property type="molecule type" value="Genomic_DNA"/>
</dbReference>
<accession>A0ABT8ZXQ9</accession>
<feature type="domain" description="Acyltransferase 3" evidence="2">
    <location>
        <begin position="31"/>
        <end position="353"/>
    </location>
</feature>
<feature type="transmembrane region" description="Helical" evidence="1">
    <location>
        <begin position="163"/>
        <end position="183"/>
    </location>
</feature>
<comment type="caution">
    <text evidence="3">The sequence shown here is derived from an EMBL/GenBank/DDBJ whole genome shotgun (WGS) entry which is preliminary data.</text>
</comment>
<keyword evidence="1" id="KW-0812">Transmembrane</keyword>
<feature type="transmembrane region" description="Helical" evidence="1">
    <location>
        <begin position="35"/>
        <end position="54"/>
    </location>
</feature>
<proteinExistence type="predicted"/>
<feature type="transmembrane region" description="Helical" evidence="1">
    <location>
        <begin position="60"/>
        <end position="80"/>
    </location>
</feature>
<dbReference type="PANTHER" id="PTHR23028">
    <property type="entry name" value="ACETYLTRANSFERASE"/>
    <property type="match status" value="1"/>
</dbReference>
<feature type="transmembrane region" description="Helical" evidence="1">
    <location>
        <begin position="190"/>
        <end position="206"/>
    </location>
</feature>